<accession>A0AAN7QP40</accession>
<dbReference type="EMBL" id="JARPUR010000001">
    <property type="protein sequence ID" value="KAK4887163.1"/>
    <property type="molecule type" value="Genomic_DNA"/>
</dbReference>
<feature type="domain" description="Potassium channel" evidence="11">
    <location>
        <begin position="90"/>
        <end position="145"/>
    </location>
</feature>
<evidence type="ECO:0000259" key="11">
    <source>
        <dbReference type="Pfam" id="PF07885"/>
    </source>
</evidence>
<evidence type="ECO:0000256" key="8">
    <source>
        <dbReference type="RuleBase" id="RU003857"/>
    </source>
</evidence>
<keyword evidence="3 8" id="KW-0812">Transmembrane</keyword>
<dbReference type="InterPro" id="IPR013099">
    <property type="entry name" value="K_chnl_dom"/>
</dbReference>
<feature type="region of interest" description="Disordered" evidence="9">
    <location>
        <begin position="516"/>
        <end position="548"/>
    </location>
</feature>
<evidence type="ECO:0000256" key="5">
    <source>
        <dbReference type="ARBA" id="ARBA00023065"/>
    </source>
</evidence>
<dbReference type="AlphaFoldDB" id="A0AAN7QP40"/>
<evidence type="ECO:0000313" key="12">
    <source>
        <dbReference type="EMBL" id="KAK4887163.1"/>
    </source>
</evidence>
<keyword evidence="2 8" id="KW-0813">Transport</keyword>
<feature type="transmembrane region" description="Helical" evidence="10">
    <location>
        <begin position="91"/>
        <end position="109"/>
    </location>
</feature>
<feature type="region of interest" description="Disordered" evidence="9">
    <location>
        <begin position="622"/>
        <end position="656"/>
    </location>
</feature>
<keyword evidence="13" id="KW-1185">Reference proteome</keyword>
<sequence>MMSKKQWFVLLCVYVIYLLLGASVFHEVESTKELREQKEDKKERILIEELLVQHYVSNEEHTQDEIFEKLSSYCGRPLSANMSEIDPPIRWDFYHSLFFVITVVSTIGYGNLAPTTTVTRIFMIFYAIVGMPMNGMLIINLGDYFGKSFLKLYHRWKTTRVQHALATLGLVGQVVLYLIPGFTFFIFIPSILIMVYEEWPYDVAVHYAFVTLTTIGFGDWVAGTTENGHGQVLYMVYKIFLLVWIISGLGYIFMVMGFVASGLRSKRLCAIEHKLAVNIKRTNNRIRDELRTMVNEYLLLRVKRVYREKFIYVPNKRTRSQSCPNLKMYSSTDSLATIARKRAFSTCEETMNNLKIARNHSDSDLERIDKERTFNPTAAVLEPGQFLLRVANALGNYESLESSSTTATSNSRNEGFDMFSSKEILASERKSSKWSIGTIPQRFMRPRAASECKTTLKDVLRSENNDLTWYGPAATKRLRELREQAQYEKTNVKSLPPFTPSAKPQTLFERLKKSLKSNKDTDASRNIDLEGQPYYSPSLRSRTDSCNEDENRLQDSFSMNHHKVLEETSIADFLRALTAISVPELPQDMFDTTSLTPPSATPKRARRIPIQSFSRRTSLIPFAEPSSTNKNRRFSLRPDLTGTEPPPPYYPPDTTTSTRIITKNRKFSLRTVNLPSSSNSLQRNVLKLKYPLPKDLDFTEPENKGGSGGNFS</sequence>
<evidence type="ECO:0000256" key="2">
    <source>
        <dbReference type="ARBA" id="ARBA00022448"/>
    </source>
</evidence>
<dbReference type="GO" id="GO:0030322">
    <property type="term" value="P:stabilization of membrane potential"/>
    <property type="evidence" value="ECO:0007669"/>
    <property type="project" value="TreeGrafter"/>
</dbReference>
<organism evidence="12 13">
    <name type="scientific">Aquatica leii</name>
    <dbReference type="NCBI Taxonomy" id="1421715"/>
    <lineage>
        <taxon>Eukaryota</taxon>
        <taxon>Metazoa</taxon>
        <taxon>Ecdysozoa</taxon>
        <taxon>Arthropoda</taxon>
        <taxon>Hexapoda</taxon>
        <taxon>Insecta</taxon>
        <taxon>Pterygota</taxon>
        <taxon>Neoptera</taxon>
        <taxon>Endopterygota</taxon>
        <taxon>Coleoptera</taxon>
        <taxon>Polyphaga</taxon>
        <taxon>Elateriformia</taxon>
        <taxon>Elateroidea</taxon>
        <taxon>Lampyridae</taxon>
        <taxon>Luciolinae</taxon>
        <taxon>Aquatica</taxon>
    </lineage>
</organism>
<evidence type="ECO:0000256" key="6">
    <source>
        <dbReference type="ARBA" id="ARBA00023136"/>
    </source>
</evidence>
<evidence type="ECO:0000313" key="13">
    <source>
        <dbReference type="Proteomes" id="UP001353858"/>
    </source>
</evidence>
<evidence type="ECO:0000256" key="1">
    <source>
        <dbReference type="ARBA" id="ARBA00004141"/>
    </source>
</evidence>
<feature type="transmembrane region" description="Helical" evidence="10">
    <location>
        <begin position="121"/>
        <end position="142"/>
    </location>
</feature>
<feature type="transmembrane region" description="Helical" evidence="10">
    <location>
        <begin position="204"/>
        <end position="223"/>
    </location>
</feature>
<dbReference type="InterPro" id="IPR003280">
    <property type="entry name" value="2pore_dom_K_chnl"/>
</dbReference>
<protein>
    <recommendedName>
        <fullName evidence="11">Potassium channel domain-containing protein</fullName>
    </recommendedName>
</protein>
<keyword evidence="4 10" id="KW-1133">Transmembrane helix</keyword>
<dbReference type="PANTHER" id="PTHR11003:SF352">
    <property type="entry name" value="BCDNA.GH04802-RELATED"/>
    <property type="match status" value="1"/>
</dbReference>
<proteinExistence type="inferred from homology"/>
<feature type="transmembrane region" description="Helical" evidence="10">
    <location>
        <begin position="163"/>
        <end position="192"/>
    </location>
</feature>
<feature type="compositionally biased region" description="Basic and acidic residues" evidence="9">
    <location>
        <begin position="516"/>
        <end position="528"/>
    </location>
</feature>
<dbReference type="Gene3D" id="1.10.287.70">
    <property type="match status" value="1"/>
</dbReference>
<dbReference type="Proteomes" id="UP001353858">
    <property type="component" value="Unassembled WGS sequence"/>
</dbReference>
<feature type="transmembrane region" description="Helical" evidence="10">
    <location>
        <begin position="6"/>
        <end position="25"/>
    </location>
</feature>
<evidence type="ECO:0000256" key="9">
    <source>
        <dbReference type="SAM" id="MobiDB-lite"/>
    </source>
</evidence>
<keyword evidence="7 8" id="KW-0407">Ion channel</keyword>
<keyword evidence="5 8" id="KW-0406">Ion transport</keyword>
<dbReference type="GO" id="GO:0005886">
    <property type="term" value="C:plasma membrane"/>
    <property type="evidence" value="ECO:0007669"/>
    <property type="project" value="TreeGrafter"/>
</dbReference>
<feature type="domain" description="Potassium channel" evidence="11">
    <location>
        <begin position="175"/>
        <end position="261"/>
    </location>
</feature>
<evidence type="ECO:0000256" key="10">
    <source>
        <dbReference type="SAM" id="Phobius"/>
    </source>
</evidence>
<evidence type="ECO:0000256" key="4">
    <source>
        <dbReference type="ARBA" id="ARBA00022989"/>
    </source>
</evidence>
<comment type="similarity">
    <text evidence="8">Belongs to the two pore domain potassium channel (TC 1.A.1.8) family.</text>
</comment>
<dbReference type="GO" id="GO:0015271">
    <property type="term" value="F:outward rectifier potassium channel activity"/>
    <property type="evidence" value="ECO:0007669"/>
    <property type="project" value="TreeGrafter"/>
</dbReference>
<evidence type="ECO:0000256" key="7">
    <source>
        <dbReference type="ARBA" id="ARBA00023303"/>
    </source>
</evidence>
<comment type="subcellular location">
    <subcellularLocation>
        <location evidence="1">Membrane</location>
        <topology evidence="1">Multi-pass membrane protein</topology>
    </subcellularLocation>
</comment>
<dbReference type="SUPFAM" id="SSF81324">
    <property type="entry name" value="Voltage-gated potassium channels"/>
    <property type="match status" value="2"/>
</dbReference>
<dbReference type="GO" id="GO:0022841">
    <property type="term" value="F:potassium ion leak channel activity"/>
    <property type="evidence" value="ECO:0007669"/>
    <property type="project" value="TreeGrafter"/>
</dbReference>
<dbReference type="PANTHER" id="PTHR11003">
    <property type="entry name" value="POTASSIUM CHANNEL, SUBFAMILY K"/>
    <property type="match status" value="1"/>
</dbReference>
<dbReference type="PRINTS" id="PR01333">
    <property type="entry name" value="2POREKCHANEL"/>
</dbReference>
<gene>
    <name evidence="12" type="ORF">RN001_003434</name>
</gene>
<keyword evidence="6 10" id="KW-0472">Membrane</keyword>
<dbReference type="Pfam" id="PF07885">
    <property type="entry name" value="Ion_trans_2"/>
    <property type="match status" value="2"/>
</dbReference>
<reference evidence="13" key="1">
    <citation type="submission" date="2023-01" db="EMBL/GenBank/DDBJ databases">
        <title>Key to firefly adult light organ development and bioluminescence: homeobox transcription factors regulate luciferase expression and transportation to peroxisome.</title>
        <authorList>
            <person name="Fu X."/>
        </authorList>
    </citation>
    <scope>NUCLEOTIDE SEQUENCE [LARGE SCALE GENOMIC DNA]</scope>
</reference>
<evidence type="ECO:0000256" key="3">
    <source>
        <dbReference type="ARBA" id="ARBA00022692"/>
    </source>
</evidence>
<name>A0AAN7QP40_9COLE</name>
<comment type="caution">
    <text evidence="12">The sequence shown here is derived from an EMBL/GenBank/DDBJ whole genome shotgun (WGS) entry which is preliminary data.</text>
</comment>
<feature type="transmembrane region" description="Helical" evidence="10">
    <location>
        <begin position="235"/>
        <end position="259"/>
    </location>
</feature>